<dbReference type="InterPro" id="IPR020904">
    <property type="entry name" value="Sc_DH/Rdtase_CS"/>
</dbReference>
<dbReference type="Proteomes" id="UP000477311">
    <property type="component" value="Unassembled WGS sequence"/>
</dbReference>
<dbReference type="PRINTS" id="PR00080">
    <property type="entry name" value="SDRFAMILY"/>
</dbReference>
<dbReference type="Pfam" id="PF00106">
    <property type="entry name" value="adh_short"/>
    <property type="match status" value="1"/>
</dbReference>
<dbReference type="InterPro" id="IPR036291">
    <property type="entry name" value="NAD(P)-bd_dom_sf"/>
</dbReference>
<dbReference type="FunFam" id="3.40.50.720:FF:000240">
    <property type="entry name" value="SDR family oxidoreductase"/>
    <property type="match status" value="1"/>
</dbReference>
<proteinExistence type="inferred from homology"/>
<reference evidence="4 5" key="1">
    <citation type="submission" date="2020-02" db="EMBL/GenBank/DDBJ databases">
        <title>Draft genome sequence of Limisphaera ngatamarikiensis NGM72.4T, a thermophilic Verrucomicrobia grouped in subdivision 3.</title>
        <authorList>
            <person name="Carere C.R."/>
            <person name="Steen J."/>
            <person name="Hugenholtz P."/>
            <person name="Stott M.B."/>
        </authorList>
    </citation>
    <scope>NUCLEOTIDE SEQUENCE [LARGE SCALE GENOMIC DNA]</scope>
    <source>
        <strain evidence="4 5">NGM72.4</strain>
    </source>
</reference>
<dbReference type="PANTHER" id="PTHR42760">
    <property type="entry name" value="SHORT-CHAIN DEHYDROGENASES/REDUCTASES FAMILY MEMBER"/>
    <property type="match status" value="1"/>
</dbReference>
<gene>
    <name evidence="4" type="ORF">G4L39_12455</name>
</gene>
<dbReference type="CDD" id="cd08935">
    <property type="entry name" value="mannonate_red_SDR_c"/>
    <property type="match status" value="1"/>
</dbReference>
<keyword evidence="5" id="KW-1185">Reference proteome</keyword>
<protein>
    <submittedName>
        <fullName evidence="4">SDR family oxidoreductase</fullName>
    </submittedName>
</protein>
<evidence type="ECO:0000256" key="1">
    <source>
        <dbReference type="ARBA" id="ARBA00006484"/>
    </source>
</evidence>
<dbReference type="Gene3D" id="3.40.50.720">
    <property type="entry name" value="NAD(P)-binding Rossmann-like Domain"/>
    <property type="match status" value="1"/>
</dbReference>
<comment type="similarity">
    <text evidence="1 3">Belongs to the short-chain dehydrogenases/reductases (SDR) family.</text>
</comment>
<evidence type="ECO:0000313" key="4">
    <source>
        <dbReference type="EMBL" id="NGO40198.1"/>
    </source>
</evidence>
<dbReference type="EMBL" id="JAAKYA010000082">
    <property type="protein sequence ID" value="NGO40198.1"/>
    <property type="molecule type" value="Genomic_DNA"/>
</dbReference>
<accession>A0A6M1RJF6</accession>
<dbReference type="AlphaFoldDB" id="A0A6M1RJF6"/>
<evidence type="ECO:0000313" key="5">
    <source>
        <dbReference type="Proteomes" id="UP000477311"/>
    </source>
</evidence>
<dbReference type="NCBIfam" id="NF006132">
    <property type="entry name" value="PRK08277.1"/>
    <property type="match status" value="1"/>
</dbReference>
<keyword evidence="2" id="KW-0560">Oxidoreductase</keyword>
<dbReference type="PANTHER" id="PTHR42760:SF115">
    <property type="entry name" value="3-OXOACYL-[ACYL-CARRIER-PROTEIN] REDUCTASE FABG"/>
    <property type="match status" value="1"/>
</dbReference>
<dbReference type="RefSeq" id="WP_165108543.1">
    <property type="nucleotide sequence ID" value="NZ_JAAKYA010000082.1"/>
</dbReference>
<dbReference type="GO" id="GO:0016616">
    <property type="term" value="F:oxidoreductase activity, acting on the CH-OH group of donors, NAD or NADP as acceptor"/>
    <property type="evidence" value="ECO:0007669"/>
    <property type="project" value="UniProtKB-ARBA"/>
</dbReference>
<comment type="caution">
    <text evidence="4">The sequence shown here is derived from an EMBL/GenBank/DDBJ whole genome shotgun (WGS) entry which is preliminary data.</text>
</comment>
<dbReference type="SUPFAM" id="SSF51735">
    <property type="entry name" value="NAD(P)-binding Rossmann-fold domains"/>
    <property type="match status" value="1"/>
</dbReference>
<organism evidence="4 5">
    <name type="scientific">Limisphaera ngatamarikiensis</name>
    <dbReference type="NCBI Taxonomy" id="1324935"/>
    <lineage>
        <taxon>Bacteria</taxon>
        <taxon>Pseudomonadati</taxon>
        <taxon>Verrucomicrobiota</taxon>
        <taxon>Verrucomicrobiia</taxon>
        <taxon>Limisphaerales</taxon>
        <taxon>Limisphaeraceae</taxon>
        <taxon>Limisphaera</taxon>
    </lineage>
</organism>
<sequence>MANLQLPFHVNLQDRVALITGGGGVLCSVMARALAACGARVAVADLKQEAAETVASLIRQEGGTALAVACDVLQPDSLAAANETVKRQLGPIDILINGAGGNHPKGTTTFEHLRPEDLQAAQKEVVTFYDLDPRGVEFVFNLNFLGTLLPTQAFTREMAAKGRGVIINISSMNAFRPLTKIPAYSAAKAAVSNFTQWLAVHFSKVGIRVNAIAPGFFVTEQNRSLLLQPDGTWTPRARTILAHTPMGRFGEPCDLIGTLLWLVSDEAAGFVTGVVVPVDGGFAAFSGV</sequence>
<dbReference type="GO" id="GO:0005975">
    <property type="term" value="P:carbohydrate metabolic process"/>
    <property type="evidence" value="ECO:0007669"/>
    <property type="project" value="UniProtKB-ARBA"/>
</dbReference>
<name>A0A6M1RJF6_9BACT</name>
<dbReference type="PROSITE" id="PS00061">
    <property type="entry name" value="ADH_SHORT"/>
    <property type="match status" value="1"/>
</dbReference>
<evidence type="ECO:0000256" key="3">
    <source>
        <dbReference type="RuleBase" id="RU000363"/>
    </source>
</evidence>
<dbReference type="InterPro" id="IPR002347">
    <property type="entry name" value="SDR_fam"/>
</dbReference>
<dbReference type="PRINTS" id="PR00081">
    <property type="entry name" value="GDHRDH"/>
</dbReference>
<evidence type="ECO:0000256" key="2">
    <source>
        <dbReference type="ARBA" id="ARBA00023002"/>
    </source>
</evidence>